<sequence>MNEVYENAKVFILDNGNEVQKKLLLHLTGECDLNCAVEALARYQNEDGGWANGLEIEYGGNVSTPITTAAALGYIYLFDLSETDIFAKTLDYLSSTQKDNGSWDDPEEIMRFELPPYMGPGIYVEFKTGMIIKWLSRMNLNTDDRGMIGRAIDYLIEEFPRVSKEEDMWSAIAYINAFGELPPSEQLKQSERIPEIMGWAMGILMPDGPPDPDVDELEWTFVQGMIHDDSPVLDFMKEKVAHAIVANQLQSGGWPHQFGTYNAVWAAILIVRFLRSNGLITIA</sequence>
<name>A0A7G9YFI4_9EURY</name>
<protein>
    <recommendedName>
        <fullName evidence="2">Squalene cyclase C-terminal domain-containing protein</fullName>
    </recommendedName>
</protein>
<dbReference type="SUPFAM" id="SSF48239">
    <property type="entry name" value="Terpenoid cyclases/Protein prenyltransferases"/>
    <property type="match status" value="1"/>
</dbReference>
<gene>
    <name evidence="1" type="ORF">DEIDBPHB_00017</name>
</gene>
<reference evidence="1" key="1">
    <citation type="submission" date="2020-06" db="EMBL/GenBank/DDBJ databases">
        <title>Unique genomic features of the anaerobic methanotrophic archaea.</title>
        <authorList>
            <person name="Chadwick G.L."/>
            <person name="Skennerton C.T."/>
            <person name="Laso-Perez R."/>
            <person name="Leu A.O."/>
            <person name="Speth D.R."/>
            <person name="Yu H."/>
            <person name="Morgan-Lang C."/>
            <person name="Hatzenpichler R."/>
            <person name="Goudeau D."/>
            <person name="Malmstrom R."/>
            <person name="Brazelton W.J."/>
            <person name="Woyke T."/>
            <person name="Hallam S.J."/>
            <person name="Tyson G.W."/>
            <person name="Wegener G."/>
            <person name="Boetius A."/>
            <person name="Orphan V."/>
        </authorList>
    </citation>
    <scope>NUCLEOTIDE SEQUENCE</scope>
</reference>
<evidence type="ECO:0000313" key="1">
    <source>
        <dbReference type="EMBL" id="QNO46768.1"/>
    </source>
</evidence>
<accession>A0A7G9YFI4</accession>
<dbReference type="Gene3D" id="1.50.10.20">
    <property type="match status" value="1"/>
</dbReference>
<dbReference type="EMBL" id="MT631217">
    <property type="protein sequence ID" value="QNO46768.1"/>
    <property type="molecule type" value="Genomic_DNA"/>
</dbReference>
<proteinExistence type="predicted"/>
<dbReference type="AlphaFoldDB" id="A0A7G9YFI4"/>
<dbReference type="InterPro" id="IPR008930">
    <property type="entry name" value="Terpenoid_cyclase/PrenylTrfase"/>
</dbReference>
<evidence type="ECO:0008006" key="2">
    <source>
        <dbReference type="Google" id="ProtNLM"/>
    </source>
</evidence>
<organism evidence="1">
    <name type="scientific">Candidatus Methanogaster sp. ANME-2c ERB4</name>
    <dbReference type="NCBI Taxonomy" id="2759911"/>
    <lineage>
        <taxon>Archaea</taxon>
        <taxon>Methanobacteriati</taxon>
        <taxon>Methanobacteriota</taxon>
        <taxon>Stenosarchaea group</taxon>
        <taxon>Methanomicrobia</taxon>
        <taxon>Methanosarcinales</taxon>
        <taxon>ANME-2 cluster</taxon>
        <taxon>Candidatus Methanogasteraceae</taxon>
        <taxon>Candidatus Methanogaster</taxon>
    </lineage>
</organism>